<feature type="domain" description="Heterokaryon incompatibility" evidence="2">
    <location>
        <begin position="61"/>
        <end position="225"/>
    </location>
</feature>
<dbReference type="AlphaFoldDB" id="A0A9P8CE74"/>
<dbReference type="EMBL" id="MU253982">
    <property type="protein sequence ID" value="KAG9243390.1"/>
    <property type="molecule type" value="Genomic_DNA"/>
</dbReference>
<evidence type="ECO:0000256" key="1">
    <source>
        <dbReference type="SAM" id="MobiDB-lite"/>
    </source>
</evidence>
<dbReference type="Pfam" id="PF26639">
    <property type="entry name" value="Het-6_barrel"/>
    <property type="match status" value="1"/>
</dbReference>
<evidence type="ECO:0000313" key="3">
    <source>
        <dbReference type="EMBL" id="KAG9243390.1"/>
    </source>
</evidence>
<dbReference type="Pfam" id="PF06985">
    <property type="entry name" value="HET"/>
    <property type="match status" value="1"/>
</dbReference>
<feature type="region of interest" description="Disordered" evidence="1">
    <location>
        <begin position="612"/>
        <end position="634"/>
    </location>
</feature>
<accession>A0A9P8CE74</accession>
<proteinExistence type="predicted"/>
<dbReference type="OrthoDB" id="4850726at2759"/>
<dbReference type="InterPro" id="IPR010730">
    <property type="entry name" value="HET"/>
</dbReference>
<dbReference type="PANTHER" id="PTHR24148:SF64">
    <property type="entry name" value="HETEROKARYON INCOMPATIBILITY DOMAIN-CONTAINING PROTEIN"/>
    <property type="match status" value="1"/>
</dbReference>
<dbReference type="InterPro" id="IPR052895">
    <property type="entry name" value="HetReg/Transcr_Mod"/>
</dbReference>
<dbReference type="PANTHER" id="PTHR24148">
    <property type="entry name" value="ANKYRIN REPEAT DOMAIN-CONTAINING PROTEIN 39 HOMOLOG-RELATED"/>
    <property type="match status" value="1"/>
</dbReference>
<keyword evidence="4" id="KW-1185">Reference proteome</keyword>
<dbReference type="Proteomes" id="UP000887226">
    <property type="component" value="Unassembled WGS sequence"/>
</dbReference>
<comment type="caution">
    <text evidence="3">The sequence shown here is derived from an EMBL/GenBank/DDBJ whole genome shotgun (WGS) entry which is preliminary data.</text>
</comment>
<name>A0A9P8CE74_9HELO</name>
<reference evidence="3" key="1">
    <citation type="journal article" date="2021" name="IMA Fungus">
        <title>Genomic characterization of three marine fungi, including Emericellopsis atlantica sp. nov. with signatures of a generalist lifestyle and marine biomass degradation.</title>
        <authorList>
            <person name="Hagestad O.C."/>
            <person name="Hou L."/>
            <person name="Andersen J.H."/>
            <person name="Hansen E.H."/>
            <person name="Altermark B."/>
            <person name="Li C."/>
            <person name="Kuhnert E."/>
            <person name="Cox R.J."/>
            <person name="Crous P.W."/>
            <person name="Spatafora J.W."/>
            <person name="Lail K."/>
            <person name="Amirebrahimi M."/>
            <person name="Lipzen A."/>
            <person name="Pangilinan J."/>
            <person name="Andreopoulos W."/>
            <person name="Hayes R.D."/>
            <person name="Ng V."/>
            <person name="Grigoriev I.V."/>
            <person name="Jackson S.A."/>
            <person name="Sutton T.D.S."/>
            <person name="Dobson A.D.W."/>
            <person name="Rama T."/>
        </authorList>
    </citation>
    <scope>NUCLEOTIDE SEQUENCE</scope>
    <source>
        <strain evidence="3">TRa3180A</strain>
    </source>
</reference>
<organism evidence="3 4">
    <name type="scientific">Calycina marina</name>
    <dbReference type="NCBI Taxonomy" id="1763456"/>
    <lineage>
        <taxon>Eukaryota</taxon>
        <taxon>Fungi</taxon>
        <taxon>Dikarya</taxon>
        <taxon>Ascomycota</taxon>
        <taxon>Pezizomycotina</taxon>
        <taxon>Leotiomycetes</taxon>
        <taxon>Helotiales</taxon>
        <taxon>Pezizellaceae</taxon>
        <taxon>Calycina</taxon>
    </lineage>
</organism>
<sequence>MKILQSWSEKRVLPVGVCLHIQRFRYKPLDDHHIRIIRLQPGSGDSRIKVELQHVSSSNKYEALSYVWGKGENLNRISIYRQVGKLASSGYLQITQNLYTALHSLRYPYHERILWIDAICIDQGNTAEKSIQVAKMDSIYKKATRVVSWLGPESSDSALALDTFRRIADSFTMSSDQKSMHIKSGSWVCDIHYDHQKLRSEHQRWTAVWNLLRNPYFTRLWIYQEINLAQTVQVVIGQLAISLEAVVSSLQWLQERAQPGLPMADLMDLRVLKRIYDMIYSQSRTLIDLLEKTKFAECGNDNDHVYALLGLLPNCMGIVPDYGLLPHQVYTDLMLAYLNHTGSLDLLERCGTSLQDRKMYNLPSWAPNLSEPYRPARLERSYASSRSTAEVLSLVNGGVLRVRGVRAATIASLTASISHNASVSETLAKCVFWEAQIMNTTICHKESQFDVFAKTLICGETGEVPTQNVGNLLTTEECTKSYIAWTRKERFEGLTSFYVSEVQKHTAGRAMFTADHDYIGLCPADAQIGDQVMILLGASFPMLLRPIKDNNCYMVVGACHVPGMMHGEVLLGPLSAGWKFSLHNIDGFSHFTYTRTSDAFVTERDPRLGSLPSGWVTGEKNERPEEIGLQGYKRPPRFRDAQNGDWIGDPRLTSEQLRKKGVAIEDIFLA</sequence>
<protein>
    <submittedName>
        <fullName evidence="3">Heterokaryon incompatibility protein-domain-containing protein</fullName>
    </submittedName>
</protein>
<gene>
    <name evidence="3" type="ORF">BJ878DRAFT_120246</name>
</gene>
<evidence type="ECO:0000259" key="2">
    <source>
        <dbReference type="Pfam" id="PF06985"/>
    </source>
</evidence>
<evidence type="ECO:0000313" key="4">
    <source>
        <dbReference type="Proteomes" id="UP000887226"/>
    </source>
</evidence>